<proteinExistence type="inferred from homology"/>
<comment type="caution">
    <text evidence="5">The sequence shown here is derived from an EMBL/GenBank/DDBJ whole genome shotgun (WGS) entry which is preliminary data.</text>
</comment>
<evidence type="ECO:0000256" key="1">
    <source>
        <dbReference type="ARBA" id="ARBA00009995"/>
    </source>
</evidence>
<dbReference type="PANTHER" id="PTHR11926">
    <property type="entry name" value="GLUCOSYL/GLUCURONOSYL TRANSFERASES"/>
    <property type="match status" value="1"/>
</dbReference>
<reference evidence="5" key="1">
    <citation type="submission" date="2022-08" db="EMBL/GenBank/DDBJ databases">
        <authorList>
            <person name="Marques A."/>
        </authorList>
    </citation>
    <scope>NUCLEOTIDE SEQUENCE</scope>
    <source>
        <strain evidence="5">RhyPub2mFocal</strain>
        <tissue evidence="5">Leaves</tissue>
    </source>
</reference>
<dbReference type="InterPro" id="IPR002213">
    <property type="entry name" value="UDP_glucos_trans"/>
</dbReference>
<dbReference type="Proteomes" id="UP001140206">
    <property type="component" value="Chromosome 3"/>
</dbReference>
<evidence type="ECO:0000313" key="5">
    <source>
        <dbReference type="EMBL" id="KAJ4769508.1"/>
    </source>
</evidence>
<dbReference type="SUPFAM" id="SSF53756">
    <property type="entry name" value="UDP-Glycosyltransferase/glycogen phosphorylase"/>
    <property type="match status" value="1"/>
</dbReference>
<dbReference type="PROSITE" id="PS00375">
    <property type="entry name" value="UDPGT"/>
    <property type="match status" value="1"/>
</dbReference>
<evidence type="ECO:0000313" key="6">
    <source>
        <dbReference type="Proteomes" id="UP001140206"/>
    </source>
</evidence>
<dbReference type="FunFam" id="3.40.50.2000:FF:000019">
    <property type="entry name" value="Glycosyltransferase"/>
    <property type="match status" value="1"/>
</dbReference>
<dbReference type="AlphaFoldDB" id="A0AAV8DT63"/>
<evidence type="ECO:0000256" key="4">
    <source>
        <dbReference type="RuleBase" id="RU362057"/>
    </source>
</evidence>
<evidence type="ECO:0000256" key="3">
    <source>
        <dbReference type="RuleBase" id="RU003718"/>
    </source>
</evidence>
<dbReference type="EC" id="2.4.1.-" evidence="4"/>
<keyword evidence="2 3" id="KW-0808">Transferase</keyword>
<dbReference type="InterPro" id="IPR035595">
    <property type="entry name" value="UDP_glycos_trans_CS"/>
</dbReference>
<keyword evidence="6" id="KW-1185">Reference proteome</keyword>
<dbReference type="EMBL" id="JAMFTS010000003">
    <property type="protein sequence ID" value="KAJ4769508.1"/>
    <property type="molecule type" value="Genomic_DNA"/>
</dbReference>
<organism evidence="5 6">
    <name type="scientific">Rhynchospora pubera</name>
    <dbReference type="NCBI Taxonomy" id="906938"/>
    <lineage>
        <taxon>Eukaryota</taxon>
        <taxon>Viridiplantae</taxon>
        <taxon>Streptophyta</taxon>
        <taxon>Embryophyta</taxon>
        <taxon>Tracheophyta</taxon>
        <taxon>Spermatophyta</taxon>
        <taxon>Magnoliopsida</taxon>
        <taxon>Liliopsida</taxon>
        <taxon>Poales</taxon>
        <taxon>Cyperaceae</taxon>
        <taxon>Cyperoideae</taxon>
        <taxon>Rhynchosporeae</taxon>
        <taxon>Rhynchospora</taxon>
    </lineage>
</organism>
<accession>A0AAV8DT63</accession>
<name>A0AAV8DT63_9POAL</name>
<dbReference type="PANTHER" id="PTHR11926:SF1500">
    <property type="entry name" value="INDOLE-3-ACETATE BETA-GLUCOSYLTRANSFERASE"/>
    <property type="match status" value="1"/>
</dbReference>
<dbReference type="GO" id="GO:0080044">
    <property type="term" value="F:quercetin 7-O-glucosyltransferase activity"/>
    <property type="evidence" value="ECO:0007669"/>
    <property type="project" value="TreeGrafter"/>
</dbReference>
<dbReference type="GO" id="GO:0080043">
    <property type="term" value="F:quercetin 3-O-glucosyltransferase activity"/>
    <property type="evidence" value="ECO:0007669"/>
    <property type="project" value="TreeGrafter"/>
</dbReference>
<dbReference type="CDD" id="cd03784">
    <property type="entry name" value="GT1_Gtf-like"/>
    <property type="match status" value="1"/>
</dbReference>
<evidence type="ECO:0000256" key="2">
    <source>
        <dbReference type="ARBA" id="ARBA00022679"/>
    </source>
</evidence>
<keyword evidence="3" id="KW-0328">Glycosyltransferase</keyword>
<dbReference type="Gene3D" id="3.40.50.2000">
    <property type="entry name" value="Glycogen Phosphorylase B"/>
    <property type="match status" value="2"/>
</dbReference>
<protein>
    <recommendedName>
        <fullName evidence="4">Glycosyltransferase</fullName>
        <ecNumber evidence="4">2.4.1.-</ecNumber>
    </recommendedName>
</protein>
<dbReference type="Pfam" id="PF00201">
    <property type="entry name" value="UDPGT"/>
    <property type="match status" value="1"/>
</dbReference>
<gene>
    <name evidence="5" type="ORF">LUZ62_053765</name>
</gene>
<comment type="similarity">
    <text evidence="1 3">Belongs to the UDP-glycosyltransferase family.</text>
</comment>
<sequence length="459" mass="50146">MAHVLILPYPSQGHISPMLQFAMGLTSKGLNVTLVTTSYITKSINTQIGNVFIASISDGYDESGVRSASSLEVYLDSLEGVGSKSLEELIEKYNQSTEPFTCMVFDTYVPWGDKVAQSVGLPSIAFSTQSCSVSSIYHLVSKGILDVPEPGIIKEMFALPSMERSEFPSFALKDGSYPTLAAFALDQFNGNKDDWVLFNSFDELETEAITVLKDYFRARAIGPCVPFLPKANGHGNGYGMSLLAPEDNVCMKWLNEKPANSVVYVSFGSFASLQNKQMDELAEGLKGSGKYFLWVVRAAEQKTLPEGFAENPGENGLVVTWSPQLKVLANEAVGCFLTHCGWNSTLEAISFGVPMLAMPQWTDQPTNAKFIEDVWGTGIRAKVGEEGLIGRKEIMKCIEDIMDGEKGCKIRNNAKKWKELAKDAVTDGGSTDCNINEFVAYVNAMAENSPKENGKKVLV</sequence>